<keyword evidence="6 8" id="KW-0808">Transferase</keyword>
<proteinExistence type="inferred from homology"/>
<organism evidence="9 10">
    <name type="scientific">Oleispira antarctica</name>
    <dbReference type="NCBI Taxonomy" id="188908"/>
    <lineage>
        <taxon>Bacteria</taxon>
        <taxon>Pseudomonadati</taxon>
        <taxon>Pseudomonadota</taxon>
        <taxon>Gammaproteobacteria</taxon>
        <taxon>Oceanospirillales</taxon>
        <taxon>Oceanospirillaceae</taxon>
        <taxon>Oleispira</taxon>
    </lineage>
</organism>
<dbReference type="Pfam" id="PF03602">
    <property type="entry name" value="Cons_hypoth95"/>
    <property type="match status" value="1"/>
</dbReference>
<dbReference type="AlphaFoldDB" id="A0A1Y5HZY0"/>
<dbReference type="GO" id="GO:0052913">
    <property type="term" value="F:16S rRNA (guanine(966)-N(2))-methyltransferase activity"/>
    <property type="evidence" value="ECO:0007669"/>
    <property type="project" value="UniProtKB-EC"/>
</dbReference>
<sequence>MRRGAQQLRIIGGDWRSRRIQFADAPGLRPTMDKVRETVFNWLQWDIEGKIILDGFAGSGALGYEALSRGAKEVTFLEFNAIAAGCIRESLQSLDASNALVHQTDAIAWLTQNTELGQFDVIFLDPPFGRELLKPAVDIIAEKAKVGCLVYVEVEAKADLSCIPANWLETKRKDGKEFSFMLFEVE</sequence>
<evidence type="ECO:0000313" key="10">
    <source>
        <dbReference type="Proteomes" id="UP000227088"/>
    </source>
</evidence>
<dbReference type="NCBIfam" id="TIGR00095">
    <property type="entry name" value="16S rRNA (guanine(966)-N(2))-methyltransferase RsmD"/>
    <property type="match status" value="1"/>
</dbReference>
<dbReference type="PROSITE" id="PS00092">
    <property type="entry name" value="N6_MTASE"/>
    <property type="match status" value="1"/>
</dbReference>
<dbReference type="PANTHER" id="PTHR43542:SF1">
    <property type="entry name" value="METHYLTRANSFERASE"/>
    <property type="match status" value="1"/>
</dbReference>
<evidence type="ECO:0000256" key="3">
    <source>
        <dbReference type="ARBA" id="ARBA00012141"/>
    </source>
</evidence>
<comment type="caution">
    <text evidence="9">The sequence shown here is derived from an EMBL/GenBank/DDBJ whole genome shotgun (WGS) entry which is preliminary data.</text>
</comment>
<dbReference type="GO" id="GO:0003676">
    <property type="term" value="F:nucleic acid binding"/>
    <property type="evidence" value="ECO:0007669"/>
    <property type="project" value="InterPro"/>
</dbReference>
<protein>
    <recommendedName>
        <fullName evidence="4 8">Ribosomal RNA small subunit methyltransferase D</fullName>
        <ecNumber evidence="3 8">2.1.1.171</ecNumber>
    </recommendedName>
</protein>
<comment type="catalytic activity">
    <reaction evidence="7 8">
        <text>guanosine(966) in 16S rRNA + S-adenosyl-L-methionine = N(2)-methylguanosine(966) in 16S rRNA + S-adenosyl-L-homocysteine + H(+)</text>
        <dbReference type="Rhea" id="RHEA:23548"/>
        <dbReference type="Rhea" id="RHEA-COMP:10211"/>
        <dbReference type="Rhea" id="RHEA-COMP:10212"/>
        <dbReference type="ChEBI" id="CHEBI:15378"/>
        <dbReference type="ChEBI" id="CHEBI:57856"/>
        <dbReference type="ChEBI" id="CHEBI:59789"/>
        <dbReference type="ChEBI" id="CHEBI:74269"/>
        <dbReference type="ChEBI" id="CHEBI:74481"/>
        <dbReference type="EC" id="2.1.1.171"/>
    </reaction>
</comment>
<evidence type="ECO:0000313" key="9">
    <source>
        <dbReference type="EMBL" id="OUS41363.1"/>
    </source>
</evidence>
<dbReference type="SUPFAM" id="SSF53335">
    <property type="entry name" value="S-adenosyl-L-methionine-dependent methyltransferases"/>
    <property type="match status" value="1"/>
</dbReference>
<accession>A0A1Y5HZY0</accession>
<dbReference type="EC" id="2.1.1.171" evidence="3 8"/>
<evidence type="ECO:0000256" key="6">
    <source>
        <dbReference type="ARBA" id="ARBA00022679"/>
    </source>
</evidence>
<evidence type="ECO:0000256" key="1">
    <source>
        <dbReference type="ARBA" id="ARBA00002649"/>
    </source>
</evidence>
<evidence type="ECO:0000256" key="7">
    <source>
        <dbReference type="ARBA" id="ARBA00048326"/>
    </source>
</evidence>
<keyword evidence="8" id="KW-0698">rRNA processing</keyword>
<keyword evidence="5 8" id="KW-0489">Methyltransferase</keyword>
<evidence type="ECO:0000256" key="5">
    <source>
        <dbReference type="ARBA" id="ARBA00022603"/>
    </source>
</evidence>
<evidence type="ECO:0000256" key="4">
    <source>
        <dbReference type="ARBA" id="ARBA00013682"/>
    </source>
</evidence>
<comment type="similarity">
    <text evidence="2 8">Belongs to the methyltransferase superfamily. RsmD family.</text>
</comment>
<dbReference type="InterPro" id="IPR029063">
    <property type="entry name" value="SAM-dependent_MTases_sf"/>
</dbReference>
<evidence type="ECO:0000256" key="8">
    <source>
        <dbReference type="PIRNR" id="PIRNR004553"/>
    </source>
</evidence>
<dbReference type="EMBL" id="MABE01000081">
    <property type="protein sequence ID" value="OUS41363.1"/>
    <property type="molecule type" value="Genomic_DNA"/>
</dbReference>
<dbReference type="InterPro" id="IPR004398">
    <property type="entry name" value="RNA_MeTrfase_RsmD"/>
</dbReference>
<reference evidence="10" key="1">
    <citation type="journal article" date="2017" name="Proc. Natl. Acad. Sci. U.S.A.">
        <title>Simulation of Deepwater Horizon oil plume reveals substrate specialization within a complex community of hydrocarbon degraders.</title>
        <authorList>
            <person name="Hu P."/>
            <person name="Dubinsky E.A."/>
            <person name="Probst A.J."/>
            <person name="Wang J."/>
            <person name="Sieber C.M.K."/>
            <person name="Tom L.M."/>
            <person name="Gardinali P."/>
            <person name="Banfield J.F."/>
            <person name="Atlas R.M."/>
            <person name="Andersen G.L."/>
        </authorList>
    </citation>
    <scope>NUCLEOTIDE SEQUENCE [LARGE SCALE GENOMIC DNA]</scope>
</reference>
<evidence type="ECO:0000256" key="2">
    <source>
        <dbReference type="ARBA" id="ARBA00005269"/>
    </source>
</evidence>
<keyword evidence="8" id="KW-0949">S-adenosyl-L-methionine</keyword>
<gene>
    <name evidence="9" type="ORF">A9R00_01315</name>
</gene>
<dbReference type="PANTHER" id="PTHR43542">
    <property type="entry name" value="METHYLTRANSFERASE"/>
    <property type="match status" value="1"/>
</dbReference>
<dbReference type="PIRSF" id="PIRSF004553">
    <property type="entry name" value="CHP00095"/>
    <property type="match status" value="1"/>
</dbReference>
<dbReference type="CDD" id="cd02440">
    <property type="entry name" value="AdoMet_MTases"/>
    <property type="match status" value="1"/>
</dbReference>
<dbReference type="Proteomes" id="UP000227088">
    <property type="component" value="Unassembled WGS sequence"/>
</dbReference>
<comment type="function">
    <text evidence="1 8">Specifically methylates the guanine in position 966 of 16S rRNA in the assembled 30S particle.</text>
</comment>
<name>A0A1Y5HZY0_OLEAN</name>
<dbReference type="InterPro" id="IPR002052">
    <property type="entry name" value="DNA_methylase_N6_adenine_CS"/>
</dbReference>
<dbReference type="Gene3D" id="3.40.50.150">
    <property type="entry name" value="Vaccinia Virus protein VP39"/>
    <property type="match status" value="1"/>
</dbReference>